<dbReference type="RefSeq" id="WP_134939211.1">
    <property type="nucleotide sequence ID" value="NZ_CP039631.3"/>
</dbReference>
<dbReference type="AlphaFoldDB" id="A0A4P7Y9L2"/>
<dbReference type="Proteomes" id="UP000298274">
    <property type="component" value="Chromosome"/>
</dbReference>
<sequence>MTEADNTIIQRKTLGEQTLSITVEQLLDFITAKGSDSSCEACGAKDWYYAQDDAGPTITTSSNVRSPNTASWFFFMSCNNCANTRFLEAGRVWEHYFGQNKEAAK</sequence>
<dbReference type="EMBL" id="CP039631">
    <property type="protein sequence ID" value="QCG67323.1"/>
    <property type="molecule type" value="Genomic_DNA"/>
</dbReference>
<protein>
    <submittedName>
        <fullName evidence="1">Uncharacterized protein</fullName>
    </submittedName>
</protein>
<proteinExistence type="predicted"/>
<organism evidence="1 2">
    <name type="scientific">Pseudomonas veronii</name>
    <dbReference type="NCBI Taxonomy" id="76761"/>
    <lineage>
        <taxon>Bacteria</taxon>
        <taxon>Pseudomonadati</taxon>
        <taxon>Pseudomonadota</taxon>
        <taxon>Gammaproteobacteria</taxon>
        <taxon>Pseudomonadales</taxon>
        <taxon>Pseudomonadaceae</taxon>
        <taxon>Pseudomonas</taxon>
    </lineage>
</organism>
<reference evidence="2" key="1">
    <citation type="submission" date="2019-04" db="EMBL/GenBank/DDBJ databases">
        <title>Complete genome sequence of Pseudomonas veronii strain PVy, a versatile degrader capable of using multiple contaminants as sole carbon sources.</title>
        <authorList>
            <person name="Lopez-Echartea E."/>
            <person name="Ridl J."/>
            <person name="Pajer P."/>
            <person name="Strejcek M."/>
            <person name="Suman J."/>
            <person name="Uhlik O."/>
        </authorList>
    </citation>
    <scope>NUCLEOTIDE SEQUENCE [LARGE SCALE GENOMIC DNA]</scope>
    <source>
        <strain evidence="2">Pvy</strain>
    </source>
</reference>
<name>A0A4P7Y9L2_PSEVE</name>
<evidence type="ECO:0000313" key="1">
    <source>
        <dbReference type="EMBL" id="QCG67323.1"/>
    </source>
</evidence>
<accession>A0A4P7Y9L2</accession>
<evidence type="ECO:0000313" key="2">
    <source>
        <dbReference type="Proteomes" id="UP000298274"/>
    </source>
</evidence>
<gene>
    <name evidence="1" type="ORF">E4167_23340</name>
</gene>